<keyword evidence="5" id="KW-1185">Reference proteome</keyword>
<protein>
    <recommendedName>
        <fullName evidence="3">Initiator Rep protein WH1 domain-containing protein</fullName>
    </recommendedName>
</protein>
<dbReference type="Pfam" id="PF21205">
    <property type="entry name" value="Rep3_C"/>
    <property type="match status" value="1"/>
</dbReference>
<evidence type="ECO:0000256" key="1">
    <source>
        <dbReference type="ARBA" id="ARBA00038283"/>
    </source>
</evidence>
<feature type="domain" description="Initiator Rep protein WH1" evidence="3">
    <location>
        <begin position="9"/>
        <end position="157"/>
    </location>
</feature>
<accession>A0ABQ2H331</accession>
<comment type="caution">
    <text evidence="4">The sequence shown here is derived from an EMBL/GenBank/DDBJ whole genome shotgun (WGS) entry which is preliminary data.</text>
</comment>
<sequence length="284" mass="32829">MKAEATDLVVKSNKLIEASYRLDLIEQRIVLAAIVEARETGKGLNDGFLTLNSRKFGEMFGMNPETVYSQLKAGIEKLYERSILFYDIDPETGSERVISSRWIGNKAVVSRPGVVQLHFNPMIVPLITRLEEKFTSYRLERIGRMTSQHAIRLYELLLQYEKIGFRVFPMEEFRRTLQLTDMYSKLSALKRYVIEPAEKQINELTDLTVEWSERKTGRQVTHLVFTVKMKNILPIEQPSSPSKKEPEKDDAPRPIIKSELSRLAFPGESEKDALRRLNAYLKDE</sequence>
<proteinExistence type="inferred from homology"/>
<dbReference type="Pfam" id="PF01051">
    <property type="entry name" value="Rep3_N"/>
    <property type="match status" value="1"/>
</dbReference>
<evidence type="ECO:0000313" key="5">
    <source>
        <dbReference type="Proteomes" id="UP000616499"/>
    </source>
</evidence>
<dbReference type="RefSeq" id="WP_188867989.1">
    <property type="nucleotide sequence ID" value="NZ_BMNW01000011.1"/>
</dbReference>
<evidence type="ECO:0000259" key="3">
    <source>
        <dbReference type="Pfam" id="PF01051"/>
    </source>
</evidence>
<evidence type="ECO:0000313" key="4">
    <source>
        <dbReference type="EMBL" id="GGM26004.1"/>
    </source>
</evidence>
<dbReference type="Proteomes" id="UP000616499">
    <property type="component" value="Unassembled WGS sequence"/>
</dbReference>
<dbReference type="EMBL" id="BMNW01000011">
    <property type="protein sequence ID" value="GGM26004.1"/>
    <property type="molecule type" value="Genomic_DNA"/>
</dbReference>
<organism evidence="4 5">
    <name type="scientific">Pseudomonas asuensis</name>
    <dbReference type="NCBI Taxonomy" id="1825787"/>
    <lineage>
        <taxon>Bacteria</taxon>
        <taxon>Pseudomonadati</taxon>
        <taxon>Pseudomonadota</taxon>
        <taxon>Gammaproteobacteria</taxon>
        <taxon>Pseudomonadales</taxon>
        <taxon>Pseudomonadaceae</taxon>
        <taxon>Pseudomonas</taxon>
    </lineage>
</organism>
<evidence type="ECO:0000256" key="2">
    <source>
        <dbReference type="SAM" id="MobiDB-lite"/>
    </source>
</evidence>
<dbReference type="Gene3D" id="1.10.10.10">
    <property type="entry name" value="Winged helix-like DNA-binding domain superfamily/Winged helix DNA-binding domain"/>
    <property type="match status" value="2"/>
</dbReference>
<reference evidence="5" key="1">
    <citation type="journal article" date="2019" name="Int. J. Syst. Evol. Microbiol.">
        <title>The Global Catalogue of Microorganisms (GCM) 10K type strain sequencing project: providing services to taxonomists for standard genome sequencing and annotation.</title>
        <authorList>
            <consortium name="The Broad Institute Genomics Platform"/>
            <consortium name="The Broad Institute Genome Sequencing Center for Infectious Disease"/>
            <person name="Wu L."/>
            <person name="Ma J."/>
        </authorList>
    </citation>
    <scope>NUCLEOTIDE SEQUENCE [LARGE SCALE GENOMIC DNA]</scope>
    <source>
        <strain evidence="5">JCM 13501</strain>
    </source>
</reference>
<dbReference type="SUPFAM" id="SSF46785">
    <property type="entry name" value="Winged helix' DNA-binding domain"/>
    <property type="match status" value="2"/>
</dbReference>
<feature type="compositionally biased region" description="Basic and acidic residues" evidence="2">
    <location>
        <begin position="242"/>
        <end position="252"/>
    </location>
</feature>
<feature type="region of interest" description="Disordered" evidence="2">
    <location>
        <begin position="235"/>
        <end position="255"/>
    </location>
</feature>
<dbReference type="InterPro" id="IPR000525">
    <property type="entry name" value="Initiator_Rep_WH1"/>
</dbReference>
<name>A0ABQ2H331_9PSED</name>
<dbReference type="InterPro" id="IPR036390">
    <property type="entry name" value="WH_DNA-bd_sf"/>
</dbReference>
<comment type="similarity">
    <text evidence="1">Belongs to the initiator RepB protein family.</text>
</comment>
<gene>
    <name evidence="4" type="ORF">GCM10009425_40960</name>
</gene>
<dbReference type="InterPro" id="IPR036388">
    <property type="entry name" value="WH-like_DNA-bd_sf"/>
</dbReference>